<dbReference type="RefSeq" id="WP_195900515.1">
    <property type="nucleotide sequence ID" value="NZ_JADOGI010000168.1"/>
</dbReference>
<dbReference type="Proteomes" id="UP000605361">
    <property type="component" value="Unassembled WGS sequence"/>
</dbReference>
<accession>A0A931AF73</accession>
<dbReference type="Pfam" id="PF00589">
    <property type="entry name" value="Phage_integrase"/>
    <property type="match status" value="1"/>
</dbReference>
<dbReference type="InterPro" id="IPR002104">
    <property type="entry name" value="Integrase_catalytic"/>
</dbReference>
<dbReference type="GO" id="GO:0003677">
    <property type="term" value="F:DNA binding"/>
    <property type="evidence" value="ECO:0007669"/>
    <property type="project" value="InterPro"/>
</dbReference>
<dbReference type="InterPro" id="IPR050090">
    <property type="entry name" value="Tyrosine_recombinase_XerCD"/>
</dbReference>
<proteinExistence type="predicted"/>
<feature type="domain" description="Tyr recombinase" evidence="2">
    <location>
        <begin position="238"/>
        <end position="454"/>
    </location>
</feature>
<evidence type="ECO:0000256" key="1">
    <source>
        <dbReference type="ARBA" id="ARBA00023172"/>
    </source>
</evidence>
<dbReference type="InterPro" id="IPR011010">
    <property type="entry name" value="DNA_brk_join_enz"/>
</dbReference>
<dbReference type="InterPro" id="IPR013762">
    <property type="entry name" value="Integrase-like_cat_sf"/>
</dbReference>
<dbReference type="SUPFAM" id="SSF56349">
    <property type="entry name" value="DNA breaking-rejoining enzymes"/>
    <property type="match status" value="1"/>
</dbReference>
<dbReference type="PANTHER" id="PTHR30349">
    <property type="entry name" value="PHAGE INTEGRASE-RELATED"/>
    <property type="match status" value="1"/>
</dbReference>
<dbReference type="GO" id="GO:0015074">
    <property type="term" value="P:DNA integration"/>
    <property type="evidence" value="ECO:0007669"/>
    <property type="project" value="InterPro"/>
</dbReference>
<evidence type="ECO:0000259" key="2">
    <source>
        <dbReference type="PROSITE" id="PS51898"/>
    </source>
</evidence>
<keyword evidence="1" id="KW-0233">DNA recombination</keyword>
<dbReference type="GO" id="GO:0006310">
    <property type="term" value="P:DNA recombination"/>
    <property type="evidence" value="ECO:0007669"/>
    <property type="project" value="UniProtKB-KW"/>
</dbReference>
<protein>
    <submittedName>
        <fullName evidence="3">Tyrosine-type recombinase/integrase</fullName>
    </submittedName>
</protein>
<keyword evidence="4" id="KW-1185">Reference proteome</keyword>
<dbReference type="PANTHER" id="PTHR30349:SF64">
    <property type="entry name" value="PROPHAGE INTEGRASE INTD-RELATED"/>
    <property type="match status" value="1"/>
</dbReference>
<dbReference type="EMBL" id="JADOGI010000168">
    <property type="protein sequence ID" value="MBF8191606.1"/>
    <property type="molecule type" value="Genomic_DNA"/>
</dbReference>
<gene>
    <name evidence="3" type="ORF">ITP53_39120</name>
</gene>
<dbReference type="Gene3D" id="1.10.443.10">
    <property type="entry name" value="Intergrase catalytic core"/>
    <property type="match status" value="1"/>
</dbReference>
<organism evidence="3 4">
    <name type="scientific">Nonomuraea cypriaca</name>
    <dbReference type="NCBI Taxonomy" id="1187855"/>
    <lineage>
        <taxon>Bacteria</taxon>
        <taxon>Bacillati</taxon>
        <taxon>Actinomycetota</taxon>
        <taxon>Actinomycetes</taxon>
        <taxon>Streptosporangiales</taxon>
        <taxon>Streptosporangiaceae</taxon>
        <taxon>Nonomuraea</taxon>
    </lineage>
</organism>
<evidence type="ECO:0000313" key="4">
    <source>
        <dbReference type="Proteomes" id="UP000605361"/>
    </source>
</evidence>
<sequence length="458" mass="51639">MGKITYSVRFWAIKTYKGSRVTTHTVRWIVEGHEWKEPFRTLAHAESFRAQLMSAARQGEAFSVATGRPISWQREETVLTWFTFTLSYVEAKWRYASPNHRRGIAEALTDATEALLTKENGGPDTDTQRAALRWAYSERVRKAAQPPAELATALRWLETNTVSMTAFEEPGKGALLTRGLLDRISRTKDGKTAAANTANRKRMSLNNAMEYAVEIGALSSNPLKAVKWTKPRTLTTIDPRVVINIEQARRFLAAVQRQGTRGPRMKAFFGCMYFAALRPEEVVDLRQEHLVSLPENGWGEFRLTHAEPRAGSRWTDSGKVRERRALKHRADGETRAVPIHPELGAMLRKHIQEFGTGPDNRIFIGPRGGLMTDRAYLKVFHEARADAFTHAEARSPLMVVPYDLRHACVSTWLNAGVSAPQVAEWAGHSVNVLLRVYAKCIHGQQSEAMQRIWNATKP</sequence>
<name>A0A931AF73_9ACTN</name>
<evidence type="ECO:0000313" key="3">
    <source>
        <dbReference type="EMBL" id="MBF8191606.1"/>
    </source>
</evidence>
<reference evidence="3" key="1">
    <citation type="submission" date="2020-11" db="EMBL/GenBank/DDBJ databases">
        <title>Whole-genome analyses of Nonomuraea sp. K274.</title>
        <authorList>
            <person name="Veyisoglu A."/>
        </authorList>
    </citation>
    <scope>NUCLEOTIDE SEQUENCE</scope>
    <source>
        <strain evidence="3">K274</strain>
    </source>
</reference>
<dbReference type="AlphaFoldDB" id="A0A931AF73"/>
<dbReference type="PROSITE" id="PS51898">
    <property type="entry name" value="TYR_RECOMBINASE"/>
    <property type="match status" value="1"/>
</dbReference>
<comment type="caution">
    <text evidence="3">The sequence shown here is derived from an EMBL/GenBank/DDBJ whole genome shotgun (WGS) entry which is preliminary data.</text>
</comment>